<dbReference type="EMBL" id="MLQS01000001">
    <property type="protein sequence ID" value="OIJ22315.1"/>
    <property type="molecule type" value="Genomic_DNA"/>
</dbReference>
<proteinExistence type="predicted"/>
<dbReference type="Proteomes" id="UP000180057">
    <property type="component" value="Unassembled WGS sequence"/>
</dbReference>
<sequence length="112" mass="12997">MDDRNVFQVGETAFKPSKNLEYKATRNVESNVSRFSCLWFGVDSSASNQNFENIMVIFTINENIHYKTWKKFTSALFRKKSKTSRGRQKVPIPKKKETVFQGTVALIKLKKN</sequence>
<accession>A0A1S2MF50</accession>
<comment type="caution">
    <text evidence="1">The sequence shown here is derived from an EMBL/GenBank/DDBJ whole genome shotgun (WGS) entry which is preliminary data.</text>
</comment>
<evidence type="ECO:0000313" key="1">
    <source>
        <dbReference type="EMBL" id="OIJ22315.1"/>
    </source>
</evidence>
<evidence type="ECO:0000313" key="2">
    <source>
        <dbReference type="Proteomes" id="UP000180057"/>
    </source>
</evidence>
<organism evidence="1 2">
    <name type="scientific">Anaerobacillus alkalidiazotrophicus</name>
    <dbReference type="NCBI Taxonomy" id="472963"/>
    <lineage>
        <taxon>Bacteria</taxon>
        <taxon>Bacillati</taxon>
        <taxon>Bacillota</taxon>
        <taxon>Bacilli</taxon>
        <taxon>Bacillales</taxon>
        <taxon>Bacillaceae</taxon>
        <taxon>Anaerobacillus</taxon>
    </lineage>
</organism>
<name>A0A1S2MF50_9BACI</name>
<protein>
    <submittedName>
        <fullName evidence="1">Uncharacterized protein</fullName>
    </submittedName>
</protein>
<dbReference type="AlphaFoldDB" id="A0A1S2MF50"/>
<reference evidence="1 2" key="1">
    <citation type="submission" date="2016-10" db="EMBL/GenBank/DDBJ databases">
        <title>Draft genome sequences of four alkaliphilic bacteria belonging to the Anaerobacillus genus.</title>
        <authorList>
            <person name="Bassil N.M."/>
            <person name="Lloyd J.R."/>
        </authorList>
    </citation>
    <scope>NUCLEOTIDE SEQUENCE [LARGE SCALE GENOMIC DNA]</scope>
    <source>
        <strain evidence="1 2">DSM 22531</strain>
    </source>
</reference>
<gene>
    <name evidence="1" type="ORF">BKP45_06660</name>
</gene>
<keyword evidence="2" id="KW-1185">Reference proteome</keyword>